<keyword evidence="3" id="KW-1185">Reference proteome</keyword>
<dbReference type="SUPFAM" id="SSF50156">
    <property type="entry name" value="PDZ domain-like"/>
    <property type="match status" value="1"/>
</dbReference>
<gene>
    <name evidence="2" type="ORF">CCMP2556_LOCUS44898</name>
</gene>
<organism evidence="2 3">
    <name type="scientific">Durusdinium trenchii</name>
    <dbReference type="NCBI Taxonomy" id="1381693"/>
    <lineage>
        <taxon>Eukaryota</taxon>
        <taxon>Sar</taxon>
        <taxon>Alveolata</taxon>
        <taxon>Dinophyceae</taxon>
        <taxon>Suessiales</taxon>
        <taxon>Symbiodiniaceae</taxon>
        <taxon>Durusdinium</taxon>
    </lineage>
</organism>
<protein>
    <recommendedName>
        <fullName evidence="4">PDZ domain-containing protein</fullName>
    </recommendedName>
</protein>
<dbReference type="InterPro" id="IPR036034">
    <property type="entry name" value="PDZ_sf"/>
</dbReference>
<evidence type="ECO:0008006" key="4">
    <source>
        <dbReference type="Google" id="ProtNLM"/>
    </source>
</evidence>
<name>A0ABP0R0N1_9DINO</name>
<keyword evidence="1" id="KW-0175">Coiled coil</keyword>
<proteinExistence type="predicted"/>
<feature type="coiled-coil region" evidence="1">
    <location>
        <begin position="173"/>
        <end position="200"/>
    </location>
</feature>
<reference evidence="2 3" key="1">
    <citation type="submission" date="2024-02" db="EMBL/GenBank/DDBJ databases">
        <authorList>
            <person name="Chen Y."/>
            <person name="Shah S."/>
            <person name="Dougan E. K."/>
            <person name="Thang M."/>
            <person name="Chan C."/>
        </authorList>
    </citation>
    <scope>NUCLEOTIDE SEQUENCE [LARGE SCALE GENOMIC DNA]</scope>
</reference>
<evidence type="ECO:0000256" key="1">
    <source>
        <dbReference type="SAM" id="Coils"/>
    </source>
</evidence>
<evidence type="ECO:0000313" key="3">
    <source>
        <dbReference type="Proteomes" id="UP001642484"/>
    </source>
</evidence>
<comment type="caution">
    <text evidence="2">The sequence shown here is derived from an EMBL/GenBank/DDBJ whole genome shotgun (WGS) entry which is preliminary data.</text>
</comment>
<accession>A0ABP0R0N1</accession>
<dbReference type="Proteomes" id="UP001642484">
    <property type="component" value="Unassembled WGS sequence"/>
</dbReference>
<dbReference type="EMBL" id="CAXAMN010025295">
    <property type="protein sequence ID" value="CAK9094097.1"/>
    <property type="molecule type" value="Genomic_DNA"/>
</dbReference>
<sequence length="539" mass="59429">MDFAFGDAEFGDASFASFSGENSFEVPGDGSFEVSFSNEPPESRTFPVFADQVANASKSRQDALDSWEDFPHDEVFEAMQAPARQELSSEMEDSAYCRHCGRGANFSAPNTAGSQPNRSTHEVNGENLDLQKWNPLNGIKRHWAPSHAEFQQLVGGAATAALSSGTHPASLQMLGSLNEAQKAELRAQDLRKKIAHLESTIGDHRDHSGGHVTITAPLCHDGLGIVLHDLTVTQIIDPIAAQAGWAVGDSILKVNGTTILHSVQLSGELAKAMSAHRAVGRPMVVEVENICQRLSEEWQQPPLIALLLPSTAGGSAWQALESLSEKVVIEGFAETTYCGADVCLWVLRWACENTRTDPPAITLEIFASYVTAAMAKFHPRDSGPFLWPLHDKDIASAIAMCEYVGGDAPWWRKVLWGLRIVQPPGGTVLEECILDHYGREVGYVFAWANLFTRSLWVLTILCLFFYICGARAQLGGVPGRAVVCHAILHPLLGHMFERFGWVKKICVEKWRRWWFHKFSRCPADTERTPEGHVFSMLRP</sequence>
<evidence type="ECO:0000313" key="2">
    <source>
        <dbReference type="EMBL" id="CAK9094097.1"/>
    </source>
</evidence>